<evidence type="ECO:0000256" key="3">
    <source>
        <dbReference type="ARBA" id="ARBA00022989"/>
    </source>
</evidence>
<keyword evidence="3 5" id="KW-1133">Transmembrane helix</keyword>
<dbReference type="EMBL" id="JAAC01000012">
    <property type="protein sequence ID" value="KDE65182.1"/>
    <property type="molecule type" value="Genomic_DNA"/>
</dbReference>
<feature type="non-terminal residue" evidence="6">
    <location>
        <position position="172"/>
    </location>
</feature>
<proteinExistence type="predicted"/>
<dbReference type="InterPro" id="IPR052556">
    <property type="entry name" value="PolySynth_Transporter"/>
</dbReference>
<reference evidence="6 7" key="1">
    <citation type="submission" date="2014-01" db="EMBL/GenBank/DDBJ databases">
        <title>Comparative genomics of Fusobacterium necrophorum wild isolates.</title>
        <authorList>
            <person name="Kittichotirat W."/>
            <person name="Bumgarner R.E."/>
            <person name="Lawrence P."/>
        </authorList>
    </citation>
    <scope>NUCLEOTIDE SEQUENCE [LARGE SCALE GENOMIC DNA]</scope>
    <source>
        <strain evidence="6 7">BL</strain>
    </source>
</reference>
<dbReference type="InterPro" id="IPR002797">
    <property type="entry name" value="Polysacc_synth"/>
</dbReference>
<evidence type="ECO:0000256" key="2">
    <source>
        <dbReference type="ARBA" id="ARBA00022692"/>
    </source>
</evidence>
<feature type="transmembrane region" description="Helical" evidence="5">
    <location>
        <begin position="112"/>
        <end position="134"/>
    </location>
</feature>
<accession>A0AB73BYK2</accession>
<keyword evidence="2 5" id="KW-0812">Transmembrane</keyword>
<feature type="transmembrane region" description="Helical" evidence="5">
    <location>
        <begin position="12"/>
        <end position="32"/>
    </location>
</feature>
<dbReference type="RefSeq" id="WP_035932476.1">
    <property type="nucleotide sequence ID" value="NZ_JAAC01000012.1"/>
</dbReference>
<protein>
    <recommendedName>
        <fullName evidence="8">Polysaccharide biosynthesis protein</fullName>
    </recommendedName>
</protein>
<dbReference type="PANTHER" id="PTHR43424:SF1">
    <property type="entry name" value="LOCUS PUTATIVE PROTEIN 1-RELATED"/>
    <property type="match status" value="1"/>
</dbReference>
<organism evidence="6 7">
    <name type="scientific">Fusobacterium necrophorum BL</name>
    <dbReference type="NCBI Taxonomy" id="1441732"/>
    <lineage>
        <taxon>Bacteria</taxon>
        <taxon>Fusobacteriati</taxon>
        <taxon>Fusobacteriota</taxon>
        <taxon>Fusobacteriia</taxon>
        <taxon>Fusobacteriales</taxon>
        <taxon>Fusobacteriaceae</taxon>
        <taxon>Fusobacterium</taxon>
    </lineage>
</organism>
<keyword evidence="4 5" id="KW-0472">Membrane</keyword>
<dbReference type="AlphaFoldDB" id="A0AB73BYK2"/>
<sequence length="172" mass="20542">MQKSILKNSIYKVIVEVLRIIVPIITIPYVYRKFNPTLMGNIEISQSIITFFSIFAGFGVYAYGLREISYIRRKKEEKNIIFTELFIISALSSILVTVCYYIYVFYFIKDLILKKILFINGIHIFSYIFFVEWINEAFEDYAFISLKTAFIKFLNFISIFIFIKNENDFYKY</sequence>
<evidence type="ECO:0000313" key="6">
    <source>
        <dbReference type="EMBL" id="KDE65182.1"/>
    </source>
</evidence>
<comment type="caution">
    <text evidence="6">The sequence shown here is derived from an EMBL/GenBank/DDBJ whole genome shotgun (WGS) entry which is preliminary data.</text>
</comment>
<feature type="transmembrane region" description="Helical" evidence="5">
    <location>
        <begin position="141"/>
        <end position="163"/>
    </location>
</feature>
<comment type="subcellular location">
    <subcellularLocation>
        <location evidence="1">Membrane</location>
        <topology evidence="1">Multi-pass membrane protein</topology>
    </subcellularLocation>
</comment>
<evidence type="ECO:0000256" key="1">
    <source>
        <dbReference type="ARBA" id="ARBA00004141"/>
    </source>
</evidence>
<feature type="transmembrane region" description="Helical" evidence="5">
    <location>
        <begin position="44"/>
        <end position="64"/>
    </location>
</feature>
<evidence type="ECO:0000256" key="4">
    <source>
        <dbReference type="ARBA" id="ARBA00023136"/>
    </source>
</evidence>
<evidence type="ECO:0008006" key="8">
    <source>
        <dbReference type="Google" id="ProtNLM"/>
    </source>
</evidence>
<dbReference type="PANTHER" id="PTHR43424">
    <property type="entry name" value="LOCUS PUTATIVE PROTEIN 1-RELATED"/>
    <property type="match status" value="1"/>
</dbReference>
<evidence type="ECO:0000313" key="7">
    <source>
        <dbReference type="Proteomes" id="UP000027473"/>
    </source>
</evidence>
<name>A0AB73BYK2_9FUSO</name>
<gene>
    <name evidence="6" type="ORF">FUSO3_01395</name>
</gene>
<evidence type="ECO:0000256" key="5">
    <source>
        <dbReference type="SAM" id="Phobius"/>
    </source>
</evidence>
<dbReference type="GO" id="GO:0016020">
    <property type="term" value="C:membrane"/>
    <property type="evidence" value="ECO:0007669"/>
    <property type="project" value="UniProtKB-SubCell"/>
</dbReference>
<dbReference type="Pfam" id="PF01943">
    <property type="entry name" value="Polysacc_synt"/>
    <property type="match status" value="1"/>
</dbReference>
<feature type="transmembrane region" description="Helical" evidence="5">
    <location>
        <begin position="85"/>
        <end position="106"/>
    </location>
</feature>
<dbReference type="Proteomes" id="UP000027473">
    <property type="component" value="Unassembled WGS sequence"/>
</dbReference>